<comment type="caution">
    <text evidence="3">The sequence shown here is derived from an EMBL/GenBank/DDBJ whole genome shotgun (WGS) entry which is preliminary data.</text>
</comment>
<feature type="transmembrane region" description="Helical" evidence="1">
    <location>
        <begin position="43"/>
        <end position="65"/>
    </location>
</feature>
<dbReference type="Pfam" id="PF18075">
    <property type="entry name" value="FtsX_ECD"/>
    <property type="match status" value="1"/>
</dbReference>
<dbReference type="AlphaFoldDB" id="A0A7W7MSI7"/>
<dbReference type="InterPro" id="IPR040690">
    <property type="entry name" value="FtsX_ECD"/>
</dbReference>
<evidence type="ECO:0000313" key="4">
    <source>
        <dbReference type="Proteomes" id="UP000578112"/>
    </source>
</evidence>
<evidence type="ECO:0000313" key="3">
    <source>
        <dbReference type="EMBL" id="MBB4764584.1"/>
    </source>
</evidence>
<protein>
    <recommendedName>
        <fullName evidence="2">FtsX extracellular domain-containing protein</fullName>
    </recommendedName>
</protein>
<keyword evidence="1" id="KW-1133">Transmembrane helix</keyword>
<keyword evidence="4" id="KW-1185">Reference proteome</keyword>
<keyword evidence="1" id="KW-0472">Membrane</keyword>
<dbReference type="RefSeq" id="WP_184995758.1">
    <property type="nucleotide sequence ID" value="NZ_BOMK01000003.1"/>
</dbReference>
<name>A0A7W7MSI7_9ACTN</name>
<dbReference type="EMBL" id="JACHNH010000001">
    <property type="protein sequence ID" value="MBB4764584.1"/>
    <property type="molecule type" value="Genomic_DNA"/>
</dbReference>
<gene>
    <name evidence="3" type="ORF">BJ971_005140</name>
</gene>
<dbReference type="Proteomes" id="UP000578112">
    <property type="component" value="Unassembled WGS sequence"/>
</dbReference>
<proteinExistence type="predicted"/>
<reference evidence="3 4" key="1">
    <citation type="submission" date="2020-08" db="EMBL/GenBank/DDBJ databases">
        <title>Sequencing the genomes of 1000 actinobacteria strains.</title>
        <authorList>
            <person name="Klenk H.-P."/>
        </authorList>
    </citation>
    <scope>NUCLEOTIDE SEQUENCE [LARGE SCALE GENOMIC DNA]</scope>
    <source>
        <strain evidence="3 4">DSM 43149</strain>
    </source>
</reference>
<feature type="domain" description="FtsX extracellular" evidence="2">
    <location>
        <begin position="100"/>
        <end position="190"/>
    </location>
</feature>
<evidence type="ECO:0000256" key="1">
    <source>
        <dbReference type="SAM" id="Phobius"/>
    </source>
</evidence>
<keyword evidence="1" id="KW-0812">Transmembrane</keyword>
<accession>A0A7W7MSI7</accession>
<organism evidence="3 4">
    <name type="scientific">Actinoplanes digitatis</name>
    <dbReference type="NCBI Taxonomy" id="1868"/>
    <lineage>
        <taxon>Bacteria</taxon>
        <taxon>Bacillati</taxon>
        <taxon>Actinomycetota</taxon>
        <taxon>Actinomycetes</taxon>
        <taxon>Micromonosporales</taxon>
        <taxon>Micromonosporaceae</taxon>
        <taxon>Actinoplanes</taxon>
    </lineage>
</organism>
<dbReference type="Gene3D" id="3.30.70.3040">
    <property type="match status" value="1"/>
</dbReference>
<sequence>MEADMREQFDRAVGDDPGIDLGELAHAAIAEGGRIRRRRRQTAAAGVAAGVVIVLGVVAGLNLPFRAPGSQGPPVTPGAAMMPVAAPSCSKPVERDATDVGIFLGAGTTEGQRSAVASSLGNDGRVAAMHYESRAEAFERFKKLWADDPDFVASVSADQLPPSFRVRLADAAQYAAFRAQYAAMDGVDQIVGRTCPASAPIGGIL</sequence>
<evidence type="ECO:0000259" key="2">
    <source>
        <dbReference type="Pfam" id="PF18075"/>
    </source>
</evidence>